<evidence type="ECO:0000256" key="7">
    <source>
        <dbReference type="SAM" id="Phobius"/>
    </source>
</evidence>
<dbReference type="Pfam" id="PF00005">
    <property type="entry name" value="ABC_tran"/>
    <property type="match status" value="1"/>
</dbReference>
<dbReference type="RefSeq" id="WP_113025611.1">
    <property type="nucleotide sequence ID" value="NZ_CAWNWQ010000011.1"/>
</dbReference>
<dbReference type="InterPro" id="IPR017871">
    <property type="entry name" value="ABC_transporter-like_CS"/>
</dbReference>
<evidence type="ECO:0000259" key="8">
    <source>
        <dbReference type="PROSITE" id="PS50893"/>
    </source>
</evidence>
<comment type="caution">
    <text evidence="10">The sequence shown here is derived from an EMBL/GenBank/DDBJ whole genome shotgun (WGS) entry which is preliminary data.</text>
</comment>
<reference evidence="10 11" key="1">
    <citation type="journal article" date="2018" name="Int. J. Syst. Evol. Microbiol.">
        <title>Whole-genome-based revisit of Photorhabdus phylogeny: proposal for the elevation of most Photorhabdus subspecies to the species level and description of one novel species Photorhabdus bodei sp. nov., and one novel subspecies Photorhabdus laumondii subsp. clarkei subsp. nov.</title>
        <authorList>
            <person name="Machado R.A.R."/>
            <person name="Wuthrich D."/>
            <person name="Kuhnert P."/>
            <person name="Arce C.C.M."/>
            <person name="Thonen L."/>
            <person name="Ruiz C."/>
            <person name="Zhang X."/>
            <person name="Robert C.A.M."/>
            <person name="Karimi J."/>
            <person name="Kamali S."/>
            <person name="Ma J."/>
            <person name="Bruggmann R."/>
            <person name="Erb M."/>
        </authorList>
    </citation>
    <scope>NUCLEOTIDE SEQUENCE [LARGE SCALE GENOMIC DNA]</scope>
    <source>
        <strain evidence="10 11">BOJ-47</strain>
    </source>
</reference>
<dbReference type="PANTHER" id="PTHR43394">
    <property type="entry name" value="ATP-DEPENDENT PERMEASE MDL1, MITOCHONDRIAL"/>
    <property type="match status" value="1"/>
</dbReference>
<evidence type="ECO:0000256" key="5">
    <source>
        <dbReference type="ARBA" id="ARBA00022989"/>
    </source>
</evidence>
<feature type="transmembrane region" description="Helical" evidence="7">
    <location>
        <begin position="279"/>
        <end position="299"/>
    </location>
</feature>
<evidence type="ECO:0000313" key="11">
    <source>
        <dbReference type="Proteomes" id="UP000250870"/>
    </source>
</evidence>
<dbReference type="GO" id="GO:0005524">
    <property type="term" value="F:ATP binding"/>
    <property type="evidence" value="ECO:0007669"/>
    <property type="project" value="UniProtKB-KW"/>
</dbReference>
<dbReference type="GO" id="GO:0015421">
    <property type="term" value="F:ABC-type oligopeptide transporter activity"/>
    <property type="evidence" value="ECO:0007669"/>
    <property type="project" value="TreeGrafter"/>
</dbReference>
<organism evidence="10 11">
    <name type="scientific">Photorhabdus laumondii subsp. clarkei</name>
    <dbReference type="NCBI Taxonomy" id="2029685"/>
    <lineage>
        <taxon>Bacteria</taxon>
        <taxon>Pseudomonadati</taxon>
        <taxon>Pseudomonadota</taxon>
        <taxon>Gammaproteobacteria</taxon>
        <taxon>Enterobacterales</taxon>
        <taxon>Morganellaceae</taxon>
        <taxon>Photorhabdus</taxon>
    </lineage>
</organism>
<keyword evidence="5 7" id="KW-1133">Transmembrane helix</keyword>
<dbReference type="Pfam" id="PF00664">
    <property type="entry name" value="ABC_membrane"/>
    <property type="match status" value="1"/>
</dbReference>
<evidence type="ECO:0000313" key="10">
    <source>
        <dbReference type="EMBL" id="RAW91074.1"/>
    </source>
</evidence>
<evidence type="ECO:0000256" key="4">
    <source>
        <dbReference type="ARBA" id="ARBA00022840"/>
    </source>
</evidence>
<feature type="transmembrane region" description="Helical" evidence="7">
    <location>
        <begin position="138"/>
        <end position="158"/>
    </location>
</feature>
<evidence type="ECO:0000256" key="1">
    <source>
        <dbReference type="ARBA" id="ARBA00004651"/>
    </source>
</evidence>
<keyword evidence="6 7" id="KW-0472">Membrane</keyword>
<feature type="transmembrane region" description="Helical" evidence="7">
    <location>
        <begin position="164"/>
        <end position="183"/>
    </location>
</feature>
<feature type="domain" description="ABC transmembrane type-1" evidence="9">
    <location>
        <begin position="39"/>
        <end position="308"/>
    </location>
</feature>
<dbReference type="InterPro" id="IPR036640">
    <property type="entry name" value="ABC1_TM_sf"/>
</dbReference>
<comment type="subcellular location">
    <subcellularLocation>
        <location evidence="1">Cell membrane</location>
        <topology evidence="1">Multi-pass membrane protein</topology>
    </subcellularLocation>
</comment>
<dbReference type="PROSITE" id="PS50929">
    <property type="entry name" value="ABC_TM1F"/>
    <property type="match status" value="1"/>
</dbReference>
<evidence type="ECO:0000256" key="6">
    <source>
        <dbReference type="ARBA" id="ARBA00023136"/>
    </source>
</evidence>
<dbReference type="GO" id="GO:0016887">
    <property type="term" value="F:ATP hydrolysis activity"/>
    <property type="evidence" value="ECO:0007669"/>
    <property type="project" value="InterPro"/>
</dbReference>
<name>A0A329VHB3_9GAMM</name>
<dbReference type="InterPro" id="IPR003439">
    <property type="entry name" value="ABC_transporter-like_ATP-bd"/>
</dbReference>
<dbReference type="InterPro" id="IPR039421">
    <property type="entry name" value="Type_1_exporter"/>
</dbReference>
<evidence type="ECO:0000256" key="3">
    <source>
        <dbReference type="ARBA" id="ARBA00022741"/>
    </source>
</evidence>
<dbReference type="SUPFAM" id="SSF52540">
    <property type="entry name" value="P-loop containing nucleoside triphosphate hydrolases"/>
    <property type="match status" value="1"/>
</dbReference>
<dbReference type="SMART" id="SM00382">
    <property type="entry name" value="AAA"/>
    <property type="match status" value="1"/>
</dbReference>
<proteinExistence type="predicted"/>
<dbReference type="InterPro" id="IPR003593">
    <property type="entry name" value="AAA+_ATPase"/>
</dbReference>
<keyword evidence="4" id="KW-0067">ATP-binding</keyword>
<dbReference type="AlphaFoldDB" id="A0A329VHB3"/>
<dbReference type="PROSITE" id="PS50893">
    <property type="entry name" value="ABC_TRANSPORTER_2"/>
    <property type="match status" value="1"/>
</dbReference>
<keyword evidence="2 7" id="KW-0812">Transmembrane</keyword>
<protein>
    <submittedName>
        <fullName evidence="10">ABC transporter</fullName>
    </submittedName>
</protein>
<dbReference type="InterPro" id="IPR011527">
    <property type="entry name" value="ABC1_TM_dom"/>
</dbReference>
<accession>A0A329VHB3</accession>
<keyword evidence="3" id="KW-0547">Nucleotide-binding</keyword>
<feature type="transmembrane region" description="Helical" evidence="7">
    <location>
        <begin position="244"/>
        <end position="267"/>
    </location>
</feature>
<feature type="transmembrane region" description="Helical" evidence="7">
    <location>
        <begin position="64"/>
        <end position="94"/>
    </location>
</feature>
<dbReference type="InterPro" id="IPR027417">
    <property type="entry name" value="P-loop_NTPase"/>
</dbReference>
<dbReference type="PROSITE" id="PS00211">
    <property type="entry name" value="ABC_TRANSPORTER_1"/>
    <property type="match status" value="1"/>
</dbReference>
<dbReference type="PANTHER" id="PTHR43394:SF1">
    <property type="entry name" value="ATP-BINDING CASSETTE SUB-FAMILY B MEMBER 10, MITOCHONDRIAL"/>
    <property type="match status" value="1"/>
</dbReference>
<dbReference type="Proteomes" id="UP000250870">
    <property type="component" value="Unassembled WGS sequence"/>
</dbReference>
<gene>
    <name evidence="10" type="ORF">CKY01_10185</name>
</gene>
<dbReference type="Gene3D" id="3.40.50.300">
    <property type="entry name" value="P-loop containing nucleotide triphosphate hydrolases"/>
    <property type="match status" value="1"/>
</dbReference>
<evidence type="ECO:0000259" key="9">
    <source>
        <dbReference type="PROSITE" id="PS50929"/>
    </source>
</evidence>
<dbReference type="GO" id="GO:0005886">
    <property type="term" value="C:plasma membrane"/>
    <property type="evidence" value="ECO:0007669"/>
    <property type="project" value="UniProtKB-SubCell"/>
</dbReference>
<dbReference type="Gene3D" id="1.20.1560.10">
    <property type="entry name" value="ABC transporter type 1, transmembrane domain"/>
    <property type="match status" value="1"/>
</dbReference>
<sequence>MTISNVSTKLKMLPALTELIKKFAPLYFITMFVWTLMHGFPLLIGYQISKLLDRAMNEPTNPVVWWLLASAIATMVLRSLFLFLGLTFDFTLIFKVSAYLKERVLWGVSHCSRNQRQTFSQGDILNRIRDDSDEIAEFLSWTSDFIYRALLLIIALVVLINTDIITTLALMPMIVGLWVGAILKRKVGNLQKSKRQSQGDIAGKITDVLTGIRDLRLGNKMEGQIERLSRKFVSRRAIQAKHQVFTDLLSGLFKNIVILGTSAVLLIVSKRIVDGSFTVGNLALFLTYIGWISEQILFFGRSVAYYKNADVCYGRIRQFLANNKVDKKETKEYEPDEILHKLSVNHLAYSKTQPPVSFEATANQVIGIVGDIGSGKTTFLRYLIGLEKSSSGSVLWNNREVLGNENWWRNPRIGYARQKAGFFGGTVRQNLALGDKDIDDDVMVRALEAVGLTPGSYELPDGLDTVINSGRAGQLSGGQRQRLALARMLCRPADVYIVDNCDSSLDTDTARRLWTVLPEHWPGLWIVVSHNADLLAKADHIVTVQQRREIA</sequence>
<feature type="transmembrane region" description="Helical" evidence="7">
    <location>
        <begin position="26"/>
        <end position="44"/>
    </location>
</feature>
<dbReference type="SUPFAM" id="SSF90123">
    <property type="entry name" value="ABC transporter transmembrane region"/>
    <property type="match status" value="1"/>
</dbReference>
<evidence type="ECO:0000256" key="2">
    <source>
        <dbReference type="ARBA" id="ARBA00022692"/>
    </source>
</evidence>
<feature type="domain" description="ABC transporter" evidence="8">
    <location>
        <begin position="333"/>
        <end position="550"/>
    </location>
</feature>
<dbReference type="EMBL" id="NSCI01000011">
    <property type="protein sequence ID" value="RAW91074.1"/>
    <property type="molecule type" value="Genomic_DNA"/>
</dbReference>